<dbReference type="AlphaFoldDB" id="A0A1C3H4T2"/>
<dbReference type="InterPro" id="IPR043129">
    <property type="entry name" value="ATPase_NBD"/>
</dbReference>
<evidence type="ECO:0000313" key="9">
    <source>
        <dbReference type="Proteomes" id="UP000190837"/>
    </source>
</evidence>
<evidence type="ECO:0000256" key="1">
    <source>
        <dbReference type="ARBA" id="ARBA00022475"/>
    </source>
</evidence>
<evidence type="ECO:0000256" key="3">
    <source>
        <dbReference type="ARBA" id="ARBA00023136"/>
    </source>
</evidence>
<dbReference type="SUPFAM" id="SSF53067">
    <property type="entry name" value="Actin-like ATPase domain"/>
    <property type="match status" value="2"/>
</dbReference>
<dbReference type="EMBL" id="FKLO01000049">
    <property type="protein sequence ID" value="SAM65875.1"/>
    <property type="molecule type" value="Genomic_DNA"/>
</dbReference>
<dbReference type="GO" id="GO:0043093">
    <property type="term" value="P:FtsZ-dependent cytokinesis"/>
    <property type="evidence" value="ECO:0007669"/>
    <property type="project" value="UniProtKB-UniRule"/>
</dbReference>
<name>A0A1C3H4T2_9GAMM</name>
<keyword evidence="4 5" id="KW-0131">Cell cycle</keyword>
<evidence type="ECO:0000256" key="5">
    <source>
        <dbReference type="HAMAP-Rule" id="MF_02033"/>
    </source>
</evidence>
<gene>
    <name evidence="5" type="primary">ftsA</name>
    <name evidence="8" type="ORF">CHUV0807_1419</name>
</gene>
<evidence type="ECO:0000256" key="2">
    <source>
        <dbReference type="ARBA" id="ARBA00022618"/>
    </source>
</evidence>
<dbReference type="Proteomes" id="UP000190837">
    <property type="component" value="Unassembled WGS sequence"/>
</dbReference>
<protein>
    <recommendedName>
        <fullName evidence="5 6">Cell division protein FtsA</fullName>
    </recommendedName>
</protein>
<evidence type="ECO:0000256" key="4">
    <source>
        <dbReference type="ARBA" id="ARBA00023306"/>
    </source>
</evidence>
<dbReference type="PANTHER" id="PTHR32432:SF4">
    <property type="entry name" value="CELL DIVISION PROTEIN FTSA"/>
    <property type="match status" value="1"/>
</dbReference>
<evidence type="ECO:0000256" key="6">
    <source>
        <dbReference type="PIRNR" id="PIRNR003101"/>
    </source>
</evidence>
<keyword evidence="2 5" id="KW-0132">Cell division</keyword>
<comment type="function">
    <text evidence="5 6">Cell division protein that is involved in the assembly of the Z ring. May serve as a membrane anchor for the Z ring.</text>
</comment>
<sequence length="407" mass="43990">MKDSAIKVVIDVGSSRTRVTIGEVGNREDSVLEVLGSGFSAGGALNAGIVTNIPAVSHAIRHAVAIAEEEAGLKINSALISISGDHILGMNSDGRAQIRNRRISKNDLVHAVMRARQLARKEEQDTLHVLEQQFIVDNHQGITDPVGMIADNLEARVHVISARRAAVVNLCQCVRNAGIEIEGVIYAGLASAYAASTADERDLGICTVDLGAGTADLMLWWRNQPMHAATLPIGGEQVSSALATILRTPRQSAEMLKRSHGALLDKYSRHTRIPLPSTGNLPDRYLSSSDMVEQIAACYQKFFASINKEFHRIGLRQMLDGGIVFTGGAAQIPGLAEMAGAIFNCPVRVYIPPPVSGLDEHLQNDAGMVTTLGLFQLQQNPVNDYVWAKEEKDGIISSITNFLKRYL</sequence>
<dbReference type="InterPro" id="IPR020823">
    <property type="entry name" value="Cell_div_FtsA"/>
</dbReference>
<dbReference type="Pfam" id="PF02491">
    <property type="entry name" value="SHS2_FTSA"/>
    <property type="match status" value="1"/>
</dbReference>
<dbReference type="Gene3D" id="3.30.420.40">
    <property type="match status" value="1"/>
</dbReference>
<dbReference type="InterPro" id="IPR003494">
    <property type="entry name" value="SHS2_FtsA"/>
</dbReference>
<organism evidence="8 9">
    <name type="scientific">Cardiobacterium hominis</name>
    <dbReference type="NCBI Taxonomy" id="2718"/>
    <lineage>
        <taxon>Bacteria</taxon>
        <taxon>Pseudomonadati</taxon>
        <taxon>Pseudomonadota</taxon>
        <taxon>Gammaproteobacteria</taxon>
        <taxon>Cardiobacteriales</taxon>
        <taxon>Cardiobacteriaceae</taxon>
        <taxon>Cardiobacterium</taxon>
    </lineage>
</organism>
<proteinExistence type="inferred from homology"/>
<evidence type="ECO:0000259" key="7">
    <source>
        <dbReference type="SMART" id="SM00842"/>
    </source>
</evidence>
<dbReference type="GO" id="GO:0009898">
    <property type="term" value="C:cytoplasmic side of plasma membrane"/>
    <property type="evidence" value="ECO:0007669"/>
    <property type="project" value="UniProtKB-UniRule"/>
</dbReference>
<feature type="domain" description="SHS2" evidence="7">
    <location>
        <begin position="7"/>
        <end position="195"/>
    </location>
</feature>
<keyword evidence="3 5" id="KW-0472">Membrane</keyword>
<comment type="similarity">
    <text evidence="5 6">Belongs to the FtsA/MreB family.</text>
</comment>
<dbReference type="RefSeq" id="WP_079540770.1">
    <property type="nucleotide sequence ID" value="NZ_CALFOW010000136.1"/>
</dbReference>
<dbReference type="SMART" id="SM00842">
    <property type="entry name" value="FtsA"/>
    <property type="match status" value="1"/>
</dbReference>
<dbReference type="GO" id="GO:0032153">
    <property type="term" value="C:cell division site"/>
    <property type="evidence" value="ECO:0007669"/>
    <property type="project" value="UniProtKB-UniRule"/>
</dbReference>
<accession>A0A1C3H4T2</accession>
<comment type="subunit">
    <text evidence="5">Self-interacts. Interacts with FtsZ.</text>
</comment>
<dbReference type="InterPro" id="IPR050696">
    <property type="entry name" value="FtsA/MreB"/>
</dbReference>
<reference evidence="9" key="1">
    <citation type="submission" date="2016-04" db="EMBL/GenBank/DDBJ databases">
        <authorList>
            <person name="Tagini F."/>
        </authorList>
    </citation>
    <scope>NUCLEOTIDE SEQUENCE [LARGE SCALE GENOMIC DNA]</scope>
    <source>
        <strain evidence="9">CHUV0807</strain>
    </source>
</reference>
<dbReference type="Gene3D" id="3.30.1490.110">
    <property type="match status" value="1"/>
</dbReference>
<dbReference type="PIRSF" id="PIRSF003101">
    <property type="entry name" value="FtsA"/>
    <property type="match status" value="1"/>
</dbReference>
<dbReference type="Pfam" id="PF14450">
    <property type="entry name" value="FtsA"/>
    <property type="match status" value="1"/>
</dbReference>
<evidence type="ECO:0000313" key="8">
    <source>
        <dbReference type="EMBL" id="SAM65875.1"/>
    </source>
</evidence>
<dbReference type="HAMAP" id="MF_02033">
    <property type="entry name" value="FtsA"/>
    <property type="match status" value="1"/>
</dbReference>
<dbReference type="CDD" id="cd24048">
    <property type="entry name" value="ASKHA_NBD_FtsA"/>
    <property type="match status" value="1"/>
</dbReference>
<comment type="subcellular location">
    <subcellularLocation>
        <location evidence="5">Cell membrane</location>
        <topology evidence="5">Peripheral membrane protein</topology>
        <orientation evidence="5">Cytoplasmic side</orientation>
    </subcellularLocation>
    <text evidence="5">Localizes to the Z ring in an FtsZ-dependent manner. Targeted to the membrane through a conserved C-terminal amphipathic helix.</text>
</comment>
<dbReference type="NCBIfam" id="TIGR01174">
    <property type="entry name" value="ftsA"/>
    <property type="match status" value="1"/>
</dbReference>
<keyword evidence="1 5" id="KW-1003">Cell membrane</keyword>
<dbReference type="PANTHER" id="PTHR32432">
    <property type="entry name" value="CELL DIVISION PROTEIN FTSA-RELATED"/>
    <property type="match status" value="1"/>
</dbReference>